<proteinExistence type="predicted"/>
<dbReference type="PATRIC" id="fig|1641875.4.peg.1064"/>
<evidence type="ECO:0000313" key="2">
    <source>
        <dbReference type="Proteomes" id="UP000051295"/>
    </source>
</evidence>
<accession>A0A0T5NRZ7</accession>
<evidence type="ECO:0008006" key="3">
    <source>
        <dbReference type="Google" id="ProtNLM"/>
    </source>
</evidence>
<keyword evidence="2" id="KW-1185">Reference proteome</keyword>
<dbReference type="RefSeq" id="WP_057795209.1">
    <property type="nucleotide sequence ID" value="NZ_LAXJ01000019.1"/>
</dbReference>
<organism evidence="1 2">
    <name type="scientific">Roseovarius atlanticus</name>
    <dbReference type="NCBI Taxonomy" id="1641875"/>
    <lineage>
        <taxon>Bacteria</taxon>
        <taxon>Pseudomonadati</taxon>
        <taxon>Pseudomonadota</taxon>
        <taxon>Alphaproteobacteria</taxon>
        <taxon>Rhodobacterales</taxon>
        <taxon>Roseobacteraceae</taxon>
        <taxon>Roseovarius</taxon>
    </lineage>
</organism>
<evidence type="ECO:0000313" key="1">
    <source>
        <dbReference type="EMBL" id="KRS11494.1"/>
    </source>
</evidence>
<dbReference type="AlphaFoldDB" id="A0A0T5NRZ7"/>
<dbReference type="Pfam" id="PF14384">
    <property type="entry name" value="BrnA_antitoxin"/>
    <property type="match status" value="1"/>
</dbReference>
<dbReference type="Proteomes" id="UP000051295">
    <property type="component" value="Unassembled WGS sequence"/>
</dbReference>
<dbReference type="STRING" id="1641875.XM53_16235"/>
<dbReference type="EMBL" id="LAXJ01000019">
    <property type="protein sequence ID" value="KRS11494.1"/>
    <property type="molecule type" value="Genomic_DNA"/>
</dbReference>
<sequence>MPTKTERAARASLMQSLIYLQQESWIPETIAEEIPEAWHTLEMDVPVEEEKEKVTLYLDRSVVKFYRAMGKGWHARINRLLATYMQMHLAKEVRLEEVLRERVGMGE</sequence>
<comment type="caution">
    <text evidence="1">The sequence shown here is derived from an EMBL/GenBank/DDBJ whole genome shotgun (WGS) entry which is preliminary data.</text>
</comment>
<dbReference type="OrthoDB" id="361944at2"/>
<gene>
    <name evidence="1" type="ORF">XM53_16235</name>
</gene>
<reference evidence="1 2" key="1">
    <citation type="submission" date="2015-04" db="EMBL/GenBank/DDBJ databases">
        <title>The draft genome sequence of Roseovarius sp.R12b.</title>
        <authorList>
            <person name="Li G."/>
            <person name="Lai Q."/>
            <person name="Shao Z."/>
            <person name="Yan P."/>
        </authorList>
    </citation>
    <scope>NUCLEOTIDE SEQUENCE [LARGE SCALE GENOMIC DNA]</scope>
    <source>
        <strain evidence="1 2">R12B</strain>
    </source>
</reference>
<dbReference type="InterPro" id="IPR025528">
    <property type="entry name" value="BrnA_antitoxin"/>
</dbReference>
<name>A0A0T5NRZ7_9RHOB</name>
<protein>
    <recommendedName>
        <fullName evidence="3">BrnA antitoxin of type II toxin-antitoxin system</fullName>
    </recommendedName>
</protein>